<dbReference type="InterPro" id="IPR014044">
    <property type="entry name" value="CAP_dom"/>
</dbReference>
<dbReference type="CDD" id="cd05379">
    <property type="entry name" value="CAP_bacterial"/>
    <property type="match status" value="1"/>
</dbReference>
<dbReference type="Proteomes" id="UP000262379">
    <property type="component" value="Unassembled WGS sequence"/>
</dbReference>
<name>A0A371X6J0_9HYPH</name>
<reference evidence="3" key="1">
    <citation type="submission" date="2018-08" db="EMBL/GenBank/DDBJ databases">
        <authorList>
            <person name="Im W.T."/>
        </authorList>
    </citation>
    <scope>NUCLEOTIDE SEQUENCE [LARGE SCALE GENOMIC DNA]</scope>
    <source>
        <strain evidence="3">LA-28</strain>
    </source>
</reference>
<organism evidence="2 3">
    <name type="scientific">Mesorhizobium denitrificans</name>
    <dbReference type="NCBI Taxonomy" id="2294114"/>
    <lineage>
        <taxon>Bacteria</taxon>
        <taxon>Pseudomonadati</taxon>
        <taxon>Pseudomonadota</taxon>
        <taxon>Alphaproteobacteria</taxon>
        <taxon>Hyphomicrobiales</taxon>
        <taxon>Phyllobacteriaceae</taxon>
        <taxon>Mesorhizobium</taxon>
    </lineage>
</organism>
<dbReference type="EMBL" id="QURN01000016">
    <property type="protein sequence ID" value="RFC64845.1"/>
    <property type="molecule type" value="Genomic_DNA"/>
</dbReference>
<dbReference type="PANTHER" id="PTHR31157:SF1">
    <property type="entry name" value="SCP DOMAIN-CONTAINING PROTEIN"/>
    <property type="match status" value="1"/>
</dbReference>
<keyword evidence="3" id="KW-1185">Reference proteome</keyword>
<evidence type="ECO:0000313" key="2">
    <source>
        <dbReference type="EMBL" id="RFC64845.1"/>
    </source>
</evidence>
<gene>
    <name evidence="2" type="ORF">DY251_17925</name>
</gene>
<feature type="domain" description="SCP" evidence="1">
    <location>
        <begin position="79"/>
        <end position="187"/>
    </location>
</feature>
<dbReference type="SUPFAM" id="SSF55797">
    <property type="entry name" value="PR-1-like"/>
    <property type="match status" value="1"/>
</dbReference>
<dbReference type="PANTHER" id="PTHR31157">
    <property type="entry name" value="SCP DOMAIN-CONTAINING PROTEIN"/>
    <property type="match status" value="1"/>
</dbReference>
<protein>
    <submittedName>
        <fullName evidence="2">CAP domain-containing protein</fullName>
    </submittedName>
</protein>
<comment type="caution">
    <text evidence="2">The sequence shown here is derived from an EMBL/GenBank/DDBJ whole genome shotgun (WGS) entry which is preliminary data.</text>
</comment>
<sequence>MTLRARSCKRLAQIQHSHLAAVDQQIAMFSSQGRQMAQNQIFPASLANALAGLALTAALAGCAGGPAGESYSGPTSLPEIRAQNGLSPLSSDAELTKAAAYQAASMAKSGAMNHTTRAGGSFGKRMAGVETGGGAAENIAYGALGTDELFRRWMNSPPHRRNILNATYTRYGLASAPAADGKRRYWALVLAR</sequence>
<evidence type="ECO:0000259" key="1">
    <source>
        <dbReference type="Pfam" id="PF00188"/>
    </source>
</evidence>
<evidence type="ECO:0000313" key="3">
    <source>
        <dbReference type="Proteomes" id="UP000262379"/>
    </source>
</evidence>
<dbReference type="AlphaFoldDB" id="A0A371X6J0"/>
<proteinExistence type="predicted"/>
<dbReference type="InterPro" id="IPR035940">
    <property type="entry name" value="CAP_sf"/>
</dbReference>
<dbReference type="Gene3D" id="3.40.33.10">
    <property type="entry name" value="CAP"/>
    <property type="match status" value="1"/>
</dbReference>
<accession>A0A371X6J0</accession>
<dbReference type="Pfam" id="PF00188">
    <property type="entry name" value="CAP"/>
    <property type="match status" value="1"/>
</dbReference>